<dbReference type="Gene3D" id="3.20.20.70">
    <property type="entry name" value="Aldolase class I"/>
    <property type="match status" value="1"/>
</dbReference>
<evidence type="ECO:0000256" key="1">
    <source>
        <dbReference type="ARBA" id="ARBA00004948"/>
    </source>
</evidence>
<protein>
    <submittedName>
        <fullName evidence="4">Thiazole tautomerase TenI</fullName>
    </submittedName>
</protein>
<dbReference type="PANTHER" id="PTHR20857">
    <property type="entry name" value="THIAMINE-PHOSPHATE PYROPHOSPHORYLASE"/>
    <property type="match status" value="1"/>
</dbReference>
<dbReference type="GO" id="GO:0009228">
    <property type="term" value="P:thiamine biosynthetic process"/>
    <property type="evidence" value="ECO:0007669"/>
    <property type="project" value="UniProtKB-KW"/>
</dbReference>
<gene>
    <name evidence="4" type="ORF">EHV15_30540</name>
</gene>
<dbReference type="Proteomes" id="UP000267017">
    <property type="component" value="Unassembled WGS sequence"/>
</dbReference>
<feature type="domain" description="Thiamine phosphate synthase/TenI" evidence="3">
    <location>
        <begin position="62"/>
        <end position="225"/>
    </location>
</feature>
<dbReference type="SUPFAM" id="SSF51391">
    <property type="entry name" value="Thiamin phosphate synthase"/>
    <property type="match status" value="1"/>
</dbReference>
<dbReference type="GO" id="GO:0004789">
    <property type="term" value="F:thiamine-phosphate diphosphorylase activity"/>
    <property type="evidence" value="ECO:0007669"/>
    <property type="project" value="TreeGrafter"/>
</dbReference>
<dbReference type="InterPro" id="IPR013785">
    <property type="entry name" value="Aldolase_TIM"/>
</dbReference>
<comment type="pathway">
    <text evidence="1">Cofactor biosynthesis; thiamine diphosphate biosynthesis.</text>
</comment>
<evidence type="ECO:0000313" key="5">
    <source>
        <dbReference type="Proteomes" id="UP000267017"/>
    </source>
</evidence>
<name>A0A3P3UB06_9BACL</name>
<dbReference type="GO" id="GO:0005737">
    <property type="term" value="C:cytoplasm"/>
    <property type="evidence" value="ECO:0007669"/>
    <property type="project" value="TreeGrafter"/>
</dbReference>
<sequence length="250" mass="26847">MLSPEIFNRLILPFSQVFTRIMLTLFPESSTRSDIRLMNRFPSYAAPELHFISTAGIRIHEMLRVSAAVLPYVDYIHLRDKQLSAKKQFEMVKLMCQAGVPLEKIVINDRLDVALAAGAANIQLAGHSLPAASARSLAQGMRMGCSVHSAEEAALAASEGADYCLFGHVYDSSSKPGLPGRGLNMLAEACARCPVPVIAIGGIRPDNAGDVILSGAQGIAVLSGLYSSADPAAEAQAYRDAIHAAWLERR</sequence>
<dbReference type="InterPro" id="IPR036206">
    <property type="entry name" value="ThiamineP_synth_sf"/>
</dbReference>
<reference evidence="4 5" key="1">
    <citation type="submission" date="2018-11" db="EMBL/GenBank/DDBJ databases">
        <title>Genome sequencing of Paenibacillus sp. KCOM 3021 (= ChDC PVNT-B20).</title>
        <authorList>
            <person name="Kook J.-K."/>
            <person name="Park S.-N."/>
            <person name="Lim Y.K."/>
        </authorList>
    </citation>
    <scope>NUCLEOTIDE SEQUENCE [LARGE SCALE GENOMIC DNA]</scope>
    <source>
        <strain evidence="4 5">KCOM 3021</strain>
    </source>
</reference>
<dbReference type="AlphaFoldDB" id="A0A3P3UB06"/>
<keyword evidence="5" id="KW-1185">Reference proteome</keyword>
<proteinExistence type="predicted"/>
<accession>A0A3P3UB06</accession>
<dbReference type="InterPro" id="IPR022998">
    <property type="entry name" value="ThiamineP_synth_TenI"/>
</dbReference>
<comment type="caution">
    <text evidence="4">The sequence shown here is derived from an EMBL/GenBank/DDBJ whole genome shotgun (WGS) entry which is preliminary data.</text>
</comment>
<keyword evidence="2" id="KW-0784">Thiamine biosynthesis</keyword>
<evidence type="ECO:0000259" key="3">
    <source>
        <dbReference type="Pfam" id="PF02581"/>
    </source>
</evidence>
<dbReference type="EMBL" id="RRCN01000001">
    <property type="protein sequence ID" value="RRJ66788.1"/>
    <property type="molecule type" value="Genomic_DNA"/>
</dbReference>
<dbReference type="PANTHER" id="PTHR20857:SF22">
    <property type="entry name" value="THIAZOLE TAUTOMERASE"/>
    <property type="match status" value="1"/>
</dbReference>
<dbReference type="OrthoDB" id="9815348at2"/>
<organism evidence="4 5">
    <name type="scientific">Paenibacillus oralis</name>
    <dbReference type="NCBI Taxonomy" id="2490856"/>
    <lineage>
        <taxon>Bacteria</taxon>
        <taxon>Bacillati</taxon>
        <taxon>Bacillota</taxon>
        <taxon>Bacilli</taxon>
        <taxon>Bacillales</taxon>
        <taxon>Paenibacillaceae</taxon>
        <taxon>Paenibacillus</taxon>
    </lineage>
</organism>
<evidence type="ECO:0000313" key="4">
    <source>
        <dbReference type="EMBL" id="RRJ66788.1"/>
    </source>
</evidence>
<evidence type="ECO:0000256" key="2">
    <source>
        <dbReference type="ARBA" id="ARBA00022977"/>
    </source>
</evidence>
<dbReference type="Pfam" id="PF02581">
    <property type="entry name" value="TMP-TENI"/>
    <property type="match status" value="1"/>
</dbReference>
<dbReference type="CDD" id="cd00564">
    <property type="entry name" value="TMP_TenI"/>
    <property type="match status" value="1"/>
</dbReference>